<feature type="binding site" evidence="2">
    <location>
        <position position="334"/>
    </location>
    <ligand>
        <name>FAD</name>
        <dbReference type="ChEBI" id="CHEBI:57692"/>
    </ligand>
</feature>
<dbReference type="InterPro" id="IPR006905">
    <property type="entry name" value="Flavin_halogenase"/>
</dbReference>
<gene>
    <name evidence="4" type="ORF">EYF70_10385</name>
    <name evidence="3" type="ORF">GCM10007387_34020</name>
</gene>
<evidence type="ECO:0000256" key="2">
    <source>
        <dbReference type="PIRSR" id="PIRSR011396-2"/>
    </source>
</evidence>
<keyword evidence="2" id="KW-0285">Flavoprotein</keyword>
<evidence type="ECO:0000256" key="1">
    <source>
        <dbReference type="PIRSR" id="PIRSR011396-1"/>
    </source>
</evidence>
<dbReference type="Proteomes" id="UP000628442">
    <property type="component" value="Unassembled WGS sequence"/>
</dbReference>
<feature type="binding site" evidence="2">
    <location>
        <position position="186"/>
    </location>
    <ligand>
        <name>FAD</name>
        <dbReference type="ChEBI" id="CHEBI:57692"/>
    </ligand>
</feature>
<dbReference type="PANTHER" id="PTHR43747">
    <property type="entry name" value="FAD-BINDING PROTEIN"/>
    <property type="match status" value="1"/>
</dbReference>
<evidence type="ECO:0000313" key="5">
    <source>
        <dbReference type="Proteomes" id="UP000292307"/>
    </source>
</evidence>
<dbReference type="InterPro" id="IPR036188">
    <property type="entry name" value="FAD/NAD-bd_sf"/>
</dbReference>
<dbReference type="EMBL" id="CP036401">
    <property type="protein sequence ID" value="QBI01203.1"/>
    <property type="molecule type" value="Genomic_DNA"/>
</dbReference>
<dbReference type="Pfam" id="PF04820">
    <property type="entry name" value="Trp_halogenase"/>
    <property type="match status" value="1"/>
</dbReference>
<organism evidence="3 6">
    <name type="scientific">Pseudoduganella albidiflava</name>
    <dbReference type="NCBI Taxonomy" id="321983"/>
    <lineage>
        <taxon>Bacteria</taxon>
        <taxon>Pseudomonadati</taxon>
        <taxon>Pseudomonadota</taxon>
        <taxon>Betaproteobacteria</taxon>
        <taxon>Burkholderiales</taxon>
        <taxon>Oxalobacteraceae</taxon>
        <taxon>Telluria group</taxon>
        <taxon>Pseudoduganella</taxon>
    </lineage>
</organism>
<dbReference type="GO" id="GO:0000166">
    <property type="term" value="F:nucleotide binding"/>
    <property type="evidence" value="ECO:0007669"/>
    <property type="project" value="UniProtKB-KW"/>
</dbReference>
<evidence type="ECO:0000313" key="3">
    <source>
        <dbReference type="EMBL" id="GGY48938.1"/>
    </source>
</evidence>
<evidence type="ECO:0000313" key="6">
    <source>
        <dbReference type="Proteomes" id="UP000628442"/>
    </source>
</evidence>
<keyword evidence="5" id="KW-1185">Reference proteome</keyword>
<dbReference type="RefSeq" id="WP_131145325.1">
    <property type="nucleotide sequence ID" value="NZ_BMWV01000007.1"/>
</dbReference>
<dbReference type="EMBL" id="BMWV01000007">
    <property type="protein sequence ID" value="GGY48938.1"/>
    <property type="molecule type" value="Genomic_DNA"/>
</dbReference>
<protein>
    <submittedName>
        <fullName evidence="4">Tryptophan 7-halogenase</fullName>
    </submittedName>
    <submittedName>
        <fullName evidence="3">Tryptophan halogenase</fullName>
    </submittedName>
</protein>
<dbReference type="PANTHER" id="PTHR43747:SF4">
    <property type="entry name" value="FLAVIN-DEPENDENT TRYPTOPHAN HALOGENASE"/>
    <property type="match status" value="1"/>
</dbReference>
<feature type="active site" evidence="1">
    <location>
        <position position="78"/>
    </location>
</feature>
<dbReference type="SUPFAM" id="SSF51905">
    <property type="entry name" value="FAD/NAD(P)-binding domain"/>
    <property type="match status" value="1"/>
</dbReference>
<dbReference type="PIRSF" id="PIRSF011396">
    <property type="entry name" value="Trp_halogenase"/>
    <property type="match status" value="1"/>
</dbReference>
<feature type="binding site" evidence="2">
    <location>
        <begin position="13"/>
        <end position="16"/>
    </location>
    <ligand>
        <name>FAD</name>
        <dbReference type="ChEBI" id="CHEBI:57692"/>
    </ligand>
</feature>
<evidence type="ECO:0000313" key="4">
    <source>
        <dbReference type="EMBL" id="QBI01203.1"/>
    </source>
</evidence>
<feature type="binding site" evidence="2">
    <location>
        <position position="78"/>
    </location>
    <ligand>
        <name>7-chloro-L-tryptophan</name>
        <dbReference type="ChEBI" id="CHEBI:58713"/>
    </ligand>
</feature>
<proteinExistence type="predicted"/>
<accession>A0A411WWN1</accession>
<reference evidence="3" key="1">
    <citation type="journal article" date="2014" name="Int. J. Syst. Evol. Microbiol.">
        <title>Complete genome sequence of Corynebacterium casei LMG S-19264T (=DSM 44701T), isolated from a smear-ripened cheese.</title>
        <authorList>
            <consortium name="US DOE Joint Genome Institute (JGI-PGF)"/>
            <person name="Walter F."/>
            <person name="Albersmeier A."/>
            <person name="Kalinowski J."/>
            <person name="Ruckert C."/>
        </authorList>
    </citation>
    <scope>NUCLEOTIDE SEQUENCE</scope>
    <source>
        <strain evidence="3">KCTC 12343</strain>
    </source>
</reference>
<keyword evidence="2" id="KW-0547">Nucleotide-binding</keyword>
<feature type="binding site" evidence="2">
    <location>
        <position position="347"/>
    </location>
    <ligand>
        <name>FAD</name>
        <dbReference type="ChEBI" id="CHEBI:57692"/>
    </ligand>
</feature>
<dbReference type="OrthoDB" id="8868802at2"/>
<reference evidence="3" key="3">
    <citation type="submission" date="2022-12" db="EMBL/GenBank/DDBJ databases">
        <authorList>
            <person name="Sun Q."/>
            <person name="Kim S."/>
        </authorList>
    </citation>
    <scope>NUCLEOTIDE SEQUENCE</scope>
    <source>
        <strain evidence="3">KCTC 12343</strain>
    </source>
</reference>
<dbReference type="Gene3D" id="3.50.50.60">
    <property type="entry name" value="FAD/NAD(P)-binding domain"/>
    <property type="match status" value="1"/>
</dbReference>
<sequence length="508" mass="55839">MQEMIKRIVIVGGGTAGWMSAAALSKILGGRIAIELVESDAIGTIGVGESTIPMIRRFNAVLDIDENDFIRETQATFKLGIEFRDWGRVGERYMHAFGRVGQDLATVDFHQYFLRMHAAGKADGLAPYSINAMAAAVGKFMRADPRHGNSPLADITHAFHLDAGLYAAYLRRYSEARGVVRSEGEVVEAVLRSGDGNVEAVRMADGRLVAGDLFLDCTGFRALLIEGALDTGFESWTRWLPCDRAWAVPCAAGPDLLPYTIATARSAGWQWRIGLQHRTGNGHVYASSFMDDDAAAAALMSSLDGEPLAEPRQLRFTAGRRRKIWNRNVVAIGLSGGFLKPLESTSIHLVQSAIARLVAFFPTAHPEQADIDEFNRQSAIESERIRDFLVLHYHATARSDSPFWEHCRTMPIPDTLQAKIELYRAGGRLSRHDMELFTEVAWLQVLHGQGVRPRGHHALADLLDEEEVAAYLGDIAEVTRNCVAVMPAHAAFIKAHCAAGDPARQANR</sequence>
<dbReference type="InterPro" id="IPR050816">
    <property type="entry name" value="Flavin-dep_Halogenase_NPB"/>
</dbReference>
<dbReference type="InterPro" id="IPR033856">
    <property type="entry name" value="Trp_halogen"/>
</dbReference>
<dbReference type="AlphaFoldDB" id="A0A411WWN1"/>
<name>A0A411WWN1_9BURK</name>
<keyword evidence="2" id="KW-0274">FAD</keyword>
<reference evidence="4 5" key="2">
    <citation type="submission" date="2019-02" db="EMBL/GenBank/DDBJ databases">
        <title>Draft Genome Sequences of Six Type Strains of the Genus Massilia.</title>
        <authorList>
            <person name="Miess H."/>
            <person name="Frediansyhah A."/>
            <person name="Gross H."/>
        </authorList>
    </citation>
    <scope>NUCLEOTIDE SEQUENCE [LARGE SCALE GENOMIC DNA]</scope>
    <source>
        <strain evidence="4 5">DSM 17472</strain>
    </source>
</reference>
<dbReference type="Proteomes" id="UP000292307">
    <property type="component" value="Chromosome"/>
</dbReference>
<dbReference type="GO" id="GO:0004497">
    <property type="term" value="F:monooxygenase activity"/>
    <property type="evidence" value="ECO:0007669"/>
    <property type="project" value="InterPro"/>
</dbReference>
<feature type="binding site" evidence="2">
    <location>
        <position position="343"/>
    </location>
    <ligand>
        <name>L-tryptophan</name>
        <dbReference type="ChEBI" id="CHEBI:57912"/>
    </ligand>
</feature>